<dbReference type="Proteomes" id="UP000796880">
    <property type="component" value="Unassembled WGS sequence"/>
</dbReference>
<dbReference type="AlphaFoldDB" id="A0A8K0MSX8"/>
<dbReference type="OrthoDB" id="1748993at2759"/>
<protein>
    <submittedName>
        <fullName evidence="2">Uncharacterized protein</fullName>
    </submittedName>
</protein>
<evidence type="ECO:0000313" key="3">
    <source>
        <dbReference type="Proteomes" id="UP000796880"/>
    </source>
</evidence>
<keyword evidence="1" id="KW-0812">Transmembrane</keyword>
<name>A0A8K0MSX8_9ROSA</name>
<gene>
    <name evidence="2" type="ORF">FNV43_RR02090</name>
</gene>
<accession>A0A8K0MSX8</accession>
<sequence>MWKFLRKALNRSLSTSLKRLLETRGLTIGYKILYRVFLGQMCLMITKLLIVAKLAFIMTIRMLRKETLRIVGCSDDMMLSVMMADLKPSKLLWSLRKNDP</sequence>
<organism evidence="2 3">
    <name type="scientific">Rhamnella rubrinervis</name>
    <dbReference type="NCBI Taxonomy" id="2594499"/>
    <lineage>
        <taxon>Eukaryota</taxon>
        <taxon>Viridiplantae</taxon>
        <taxon>Streptophyta</taxon>
        <taxon>Embryophyta</taxon>
        <taxon>Tracheophyta</taxon>
        <taxon>Spermatophyta</taxon>
        <taxon>Magnoliopsida</taxon>
        <taxon>eudicotyledons</taxon>
        <taxon>Gunneridae</taxon>
        <taxon>Pentapetalae</taxon>
        <taxon>rosids</taxon>
        <taxon>fabids</taxon>
        <taxon>Rosales</taxon>
        <taxon>Rhamnaceae</taxon>
        <taxon>rhamnoid group</taxon>
        <taxon>Rhamneae</taxon>
        <taxon>Rhamnella</taxon>
    </lineage>
</organism>
<keyword evidence="1" id="KW-1133">Transmembrane helix</keyword>
<evidence type="ECO:0000256" key="1">
    <source>
        <dbReference type="SAM" id="Phobius"/>
    </source>
</evidence>
<keyword evidence="3" id="KW-1185">Reference proteome</keyword>
<reference evidence="2" key="1">
    <citation type="submission" date="2020-03" db="EMBL/GenBank/DDBJ databases">
        <title>A high-quality chromosome-level genome assembly of a woody plant with both climbing and erect habits, Rhamnella rubrinervis.</title>
        <authorList>
            <person name="Lu Z."/>
            <person name="Yang Y."/>
            <person name="Zhu X."/>
            <person name="Sun Y."/>
        </authorList>
    </citation>
    <scope>NUCLEOTIDE SEQUENCE</scope>
    <source>
        <strain evidence="2">BYM</strain>
        <tissue evidence="2">Leaf</tissue>
    </source>
</reference>
<comment type="caution">
    <text evidence="2">The sequence shown here is derived from an EMBL/GenBank/DDBJ whole genome shotgun (WGS) entry which is preliminary data.</text>
</comment>
<proteinExistence type="predicted"/>
<keyword evidence="1" id="KW-0472">Membrane</keyword>
<evidence type="ECO:0000313" key="2">
    <source>
        <dbReference type="EMBL" id="KAF3457432.1"/>
    </source>
</evidence>
<dbReference type="EMBL" id="VOIH02000001">
    <property type="protein sequence ID" value="KAF3457432.1"/>
    <property type="molecule type" value="Genomic_DNA"/>
</dbReference>
<feature type="transmembrane region" description="Helical" evidence="1">
    <location>
        <begin position="32"/>
        <end position="56"/>
    </location>
</feature>